<reference evidence="5" key="1">
    <citation type="journal article" date="2022" name="Proc. Natl. Acad. Sci. U.S.A.">
        <title>Life cycle and functional genomics of the unicellular red alga Galdieria for elucidating algal and plant evolution and industrial use.</title>
        <authorList>
            <person name="Hirooka S."/>
            <person name="Itabashi T."/>
            <person name="Ichinose T.M."/>
            <person name="Onuma R."/>
            <person name="Fujiwara T."/>
            <person name="Yamashita S."/>
            <person name="Jong L.W."/>
            <person name="Tomita R."/>
            <person name="Iwane A.H."/>
            <person name="Miyagishima S.Y."/>
        </authorList>
    </citation>
    <scope>NUCLEOTIDE SEQUENCE</scope>
    <source>
        <strain evidence="5">NBRC 102759</strain>
    </source>
</reference>
<comment type="subcellular location">
    <subcellularLocation>
        <location evidence="1 4">Nucleus</location>
    </subcellularLocation>
</comment>
<comment type="function">
    <text evidence="4">Component of the Mediator complex, a coactivator involved in the regulated transcription of nearly all RNA polymerase II-dependent genes. Mediator functions as a bridge to convey information from gene-specific regulatory proteins to the basal RNA polymerase II transcription machinery. Mediator is recruited to promoters by direct interactions with regulatory proteins and serves as a scaffold for the assembly of a functional preinitiation complex with RNA polymerase II and the general transcription factors.</text>
</comment>
<evidence type="ECO:0000256" key="1">
    <source>
        <dbReference type="ARBA" id="ARBA00004123"/>
    </source>
</evidence>
<comment type="subunit">
    <text evidence="4">Component of the Mediator complex.</text>
</comment>
<evidence type="ECO:0000313" key="5">
    <source>
        <dbReference type="EMBL" id="GJQ10942.1"/>
    </source>
</evidence>
<dbReference type="OrthoDB" id="10330049at2759"/>
<gene>
    <name evidence="4" type="primary">MED20</name>
    <name evidence="5" type="ORF">GpartN1_g2733.t1</name>
</gene>
<dbReference type="Proteomes" id="UP001061958">
    <property type="component" value="Unassembled WGS sequence"/>
</dbReference>
<dbReference type="GO" id="GO:0006357">
    <property type="term" value="P:regulation of transcription by RNA polymerase II"/>
    <property type="evidence" value="ECO:0007669"/>
    <property type="project" value="InterPro"/>
</dbReference>
<evidence type="ECO:0000313" key="6">
    <source>
        <dbReference type="Proteomes" id="UP001061958"/>
    </source>
</evidence>
<evidence type="ECO:0000256" key="4">
    <source>
        <dbReference type="RuleBase" id="RU364152"/>
    </source>
</evidence>
<keyword evidence="6" id="KW-1185">Reference proteome</keyword>
<dbReference type="AlphaFoldDB" id="A0A9C7UPW9"/>
<keyword evidence="4" id="KW-0010">Activator</keyword>
<accession>A0A9C7UPW9</accession>
<organism evidence="5 6">
    <name type="scientific">Galdieria partita</name>
    <dbReference type="NCBI Taxonomy" id="83374"/>
    <lineage>
        <taxon>Eukaryota</taxon>
        <taxon>Rhodophyta</taxon>
        <taxon>Bangiophyceae</taxon>
        <taxon>Galdieriales</taxon>
        <taxon>Galdieriaceae</taxon>
        <taxon>Galdieria</taxon>
    </lineage>
</organism>
<protein>
    <recommendedName>
        <fullName evidence="4">Mediator of RNA polymerase II transcription subunit 20</fullName>
    </recommendedName>
    <alternativeName>
        <fullName evidence="4">Mediator complex subunit 20</fullName>
    </alternativeName>
</protein>
<name>A0A9C7UPW9_9RHOD</name>
<reference evidence="5" key="2">
    <citation type="submission" date="2022-01" db="EMBL/GenBank/DDBJ databases">
        <authorList>
            <person name="Hirooka S."/>
            <person name="Miyagishima S.Y."/>
        </authorList>
    </citation>
    <scope>NUCLEOTIDE SEQUENCE</scope>
    <source>
        <strain evidence="5">NBRC 102759</strain>
    </source>
</reference>
<keyword evidence="3 4" id="KW-0539">Nucleus</keyword>
<dbReference type="GO" id="GO:0016592">
    <property type="term" value="C:mediator complex"/>
    <property type="evidence" value="ECO:0007669"/>
    <property type="project" value="InterPro"/>
</dbReference>
<comment type="caution">
    <text evidence="5">The sequence shown here is derived from an EMBL/GenBank/DDBJ whole genome shotgun (WGS) entry which is preliminary data.</text>
</comment>
<proteinExistence type="inferred from homology"/>
<dbReference type="InterPro" id="IPR013921">
    <property type="entry name" value="Mediator_Med20"/>
</dbReference>
<evidence type="ECO:0000256" key="3">
    <source>
        <dbReference type="ARBA" id="ARBA00023242"/>
    </source>
</evidence>
<dbReference type="Pfam" id="PF08612">
    <property type="entry name" value="Med20"/>
    <property type="match status" value="1"/>
</dbReference>
<dbReference type="GO" id="GO:0003712">
    <property type="term" value="F:transcription coregulator activity"/>
    <property type="evidence" value="ECO:0007669"/>
    <property type="project" value="InterPro"/>
</dbReference>
<comment type="similarity">
    <text evidence="2 4">Belongs to the Mediator complex subunit 20 family.</text>
</comment>
<sequence length="251" mass="28896">MGSLNLLGRNLFCFLGEKVPPTQVEARLKERLECLNAFKQNSWNLELDVWFNRDTNTWQYILKSLSNPKDGVLLAVRHGSLVNENYQLFKADSQASQLLEKLQTVQVKNTVSLKGAEYSFGDFVVRFGSIYERKIPSFVVVQILYPPFREKIVPQEVYQDVMLSLCKNIFETPSNSHQSSEVSRVEDKAQILKKDGNLEASKETCYYSQFHDLMQRKSPEISETAFEFLYFLSLSSQPSYHSNFLSFGADQ</sequence>
<dbReference type="EMBL" id="BQMJ01000019">
    <property type="protein sequence ID" value="GJQ10942.1"/>
    <property type="molecule type" value="Genomic_DNA"/>
</dbReference>
<keyword evidence="4" id="KW-0805">Transcription regulation</keyword>
<keyword evidence="4" id="KW-0804">Transcription</keyword>
<evidence type="ECO:0000256" key="2">
    <source>
        <dbReference type="ARBA" id="ARBA00010743"/>
    </source>
</evidence>